<dbReference type="RefSeq" id="WP_155310009.1">
    <property type="nucleotide sequence ID" value="NZ_AP021879.1"/>
</dbReference>
<evidence type="ECO:0000313" key="2">
    <source>
        <dbReference type="Proteomes" id="UP000422108"/>
    </source>
</evidence>
<gene>
    <name evidence="1" type="ORF">DSCOOX_19170</name>
</gene>
<sequence length="80" mass="8855">MGDDILYEFVFAGTMLVMQMRHTMAGIGPIGRLPSVIAFKIMFLGCVIGRRCITIQLPPSGLTKNIILNTIEIRLNGDFL</sequence>
<keyword evidence="2" id="KW-1185">Reference proteome</keyword>
<name>A0A5K8A873_9BACT</name>
<proteinExistence type="predicted"/>
<reference evidence="1 2" key="1">
    <citation type="submission" date="2019-11" db="EMBL/GenBank/DDBJ databases">
        <title>Comparative genomics of hydrocarbon-degrading Desulfosarcina strains.</title>
        <authorList>
            <person name="Watanabe M."/>
            <person name="Kojima H."/>
            <person name="Fukui M."/>
        </authorList>
    </citation>
    <scope>NUCLEOTIDE SEQUENCE [LARGE SCALE GENOMIC DNA]</scope>
    <source>
        <strain evidence="2">oXyS1</strain>
    </source>
</reference>
<dbReference type="EMBL" id="AP021879">
    <property type="protein sequence ID" value="BBO88737.1"/>
    <property type="molecule type" value="Genomic_DNA"/>
</dbReference>
<organism evidence="1 2">
    <name type="scientific">Desulfosarcina ovata subsp. ovata</name>
    <dbReference type="NCBI Taxonomy" id="2752305"/>
    <lineage>
        <taxon>Bacteria</taxon>
        <taxon>Pseudomonadati</taxon>
        <taxon>Thermodesulfobacteriota</taxon>
        <taxon>Desulfobacteria</taxon>
        <taxon>Desulfobacterales</taxon>
        <taxon>Desulfosarcinaceae</taxon>
        <taxon>Desulfosarcina</taxon>
    </lineage>
</organism>
<accession>A0A5K8A873</accession>
<dbReference type="Proteomes" id="UP000422108">
    <property type="component" value="Chromosome"/>
</dbReference>
<protein>
    <submittedName>
        <fullName evidence="1">Uncharacterized protein</fullName>
    </submittedName>
</protein>
<evidence type="ECO:0000313" key="1">
    <source>
        <dbReference type="EMBL" id="BBO88737.1"/>
    </source>
</evidence>
<dbReference type="AlphaFoldDB" id="A0A5K8A873"/>